<dbReference type="EMBL" id="CP019082">
    <property type="protein sequence ID" value="APW62388.1"/>
    <property type="molecule type" value="Genomic_DNA"/>
</dbReference>
<proteinExistence type="predicted"/>
<dbReference type="Pfam" id="PF03476">
    <property type="entry name" value="MOSC_N"/>
    <property type="match status" value="1"/>
</dbReference>
<evidence type="ECO:0000259" key="1">
    <source>
        <dbReference type="PROSITE" id="PS51340"/>
    </source>
</evidence>
<dbReference type="InterPro" id="IPR005303">
    <property type="entry name" value="MOCOS_middle"/>
</dbReference>
<dbReference type="KEGG" id="pbor:BSF38_03927"/>
<dbReference type="AlphaFoldDB" id="A0A1U7CU01"/>
<sequence>MANAQATVVGRVGSMRRYPIKSMIGEELDVAEVTERGLRGDRAYALVDLETGKVASAKNPRRWPNLFEFRAAIVGPSGDASSPPPVRITLPGGDVLTTDQADVDARLSDAVGRPVRLARSAFEGAIAEGYWPDHEWLPAPDEAFEFEFPPGSFFDGAMIHLITTATLNRFQALAPDSRFDVRRFRPNLVIEPAEGIDGFAEHAWIGRTLQIGAVLLRIDSPCPRCVMTTLPQADLPKDPAILRTIVQKNAGNAGVYASIVQAGTTAVGDAVSLL</sequence>
<dbReference type="InterPro" id="IPR011037">
    <property type="entry name" value="Pyrv_Knase-like_insert_dom_sf"/>
</dbReference>
<dbReference type="SUPFAM" id="SSF50800">
    <property type="entry name" value="PK beta-barrel domain-like"/>
    <property type="match status" value="1"/>
</dbReference>
<name>A0A1U7CU01_9BACT</name>
<dbReference type="PROSITE" id="PS51340">
    <property type="entry name" value="MOSC"/>
    <property type="match status" value="1"/>
</dbReference>
<dbReference type="GO" id="GO:0003824">
    <property type="term" value="F:catalytic activity"/>
    <property type="evidence" value="ECO:0007669"/>
    <property type="project" value="InterPro"/>
</dbReference>
<evidence type="ECO:0000313" key="2">
    <source>
        <dbReference type="EMBL" id="APW62388.1"/>
    </source>
</evidence>
<reference evidence="3" key="1">
    <citation type="submission" date="2016-12" db="EMBL/GenBank/DDBJ databases">
        <title>Comparative genomics of four Isosphaeraceae planctomycetes: a common pool of plasmids and glycoside hydrolase genes.</title>
        <authorList>
            <person name="Ivanova A."/>
        </authorList>
    </citation>
    <scope>NUCLEOTIDE SEQUENCE [LARGE SCALE GENOMIC DNA]</scope>
    <source>
        <strain evidence="3">PX4</strain>
    </source>
</reference>
<gene>
    <name evidence="2" type="ORF">BSF38_03927</name>
</gene>
<dbReference type="RefSeq" id="WP_076348455.1">
    <property type="nucleotide sequence ID" value="NZ_CP019082.1"/>
</dbReference>
<feature type="domain" description="MOSC" evidence="1">
    <location>
        <begin position="130"/>
        <end position="274"/>
    </location>
</feature>
<evidence type="ECO:0000313" key="3">
    <source>
        <dbReference type="Proteomes" id="UP000186309"/>
    </source>
</evidence>
<dbReference type="GO" id="GO:0030170">
    <property type="term" value="F:pyridoxal phosphate binding"/>
    <property type="evidence" value="ECO:0007669"/>
    <property type="project" value="InterPro"/>
</dbReference>
<dbReference type="InterPro" id="IPR005302">
    <property type="entry name" value="MoCF_Sase_C"/>
</dbReference>
<dbReference type="Pfam" id="PF03473">
    <property type="entry name" value="MOSC"/>
    <property type="match status" value="1"/>
</dbReference>
<dbReference type="OrthoDB" id="581532at2"/>
<protein>
    <recommendedName>
        <fullName evidence="1">MOSC domain-containing protein</fullName>
    </recommendedName>
</protein>
<accession>A0A1U7CU01</accession>
<dbReference type="Proteomes" id="UP000186309">
    <property type="component" value="Chromosome"/>
</dbReference>
<dbReference type="Gene3D" id="2.40.33.20">
    <property type="entry name" value="PK beta-barrel domain-like"/>
    <property type="match status" value="1"/>
</dbReference>
<dbReference type="GO" id="GO:0030151">
    <property type="term" value="F:molybdenum ion binding"/>
    <property type="evidence" value="ECO:0007669"/>
    <property type="project" value="InterPro"/>
</dbReference>
<keyword evidence="3" id="KW-1185">Reference proteome</keyword>
<organism evidence="2 3">
    <name type="scientific">Paludisphaera borealis</name>
    <dbReference type="NCBI Taxonomy" id="1387353"/>
    <lineage>
        <taxon>Bacteria</taxon>
        <taxon>Pseudomonadati</taxon>
        <taxon>Planctomycetota</taxon>
        <taxon>Planctomycetia</taxon>
        <taxon>Isosphaerales</taxon>
        <taxon>Isosphaeraceae</taxon>
        <taxon>Paludisphaera</taxon>
    </lineage>
</organism>